<organism evidence="2 3">
    <name type="scientific">Aspergillus udagawae</name>
    <dbReference type="NCBI Taxonomy" id="91492"/>
    <lineage>
        <taxon>Eukaryota</taxon>
        <taxon>Fungi</taxon>
        <taxon>Dikarya</taxon>
        <taxon>Ascomycota</taxon>
        <taxon>Pezizomycotina</taxon>
        <taxon>Eurotiomycetes</taxon>
        <taxon>Eurotiomycetidae</taxon>
        <taxon>Eurotiales</taxon>
        <taxon>Aspergillaceae</taxon>
        <taxon>Aspergillus</taxon>
        <taxon>Aspergillus subgen. Fumigati</taxon>
    </lineage>
</organism>
<evidence type="ECO:0000313" key="3">
    <source>
        <dbReference type="Proteomes" id="UP000465221"/>
    </source>
</evidence>
<evidence type="ECO:0000256" key="1">
    <source>
        <dbReference type="SAM" id="Phobius"/>
    </source>
</evidence>
<reference evidence="2 3" key="1">
    <citation type="submission" date="2020-01" db="EMBL/GenBank/DDBJ databases">
        <title>Draft genome sequence of Aspergillus udagawae IFM 46972.</title>
        <authorList>
            <person name="Takahashi H."/>
            <person name="Yaguchi T."/>
        </authorList>
    </citation>
    <scope>NUCLEOTIDE SEQUENCE [LARGE SCALE GENOMIC DNA]</scope>
    <source>
        <strain evidence="2 3">IFM 46972</strain>
    </source>
</reference>
<accession>A0A8H3XQR3</accession>
<sequence length="88" mass="9871">MAPRWWSDFHTPPPTATVIPKAIATMLPSVTRAMTALTATLCFLVKDCRQLQRFRFFVHSFEVRQPGVCDGALSKSCMASTLQFGFFV</sequence>
<dbReference type="EMBL" id="BLKC01000147">
    <property type="protein sequence ID" value="GFF57153.1"/>
    <property type="molecule type" value="Genomic_DNA"/>
</dbReference>
<evidence type="ECO:0000313" key="2">
    <source>
        <dbReference type="EMBL" id="GFF57153.1"/>
    </source>
</evidence>
<name>A0A8H3XQR3_9EURO</name>
<gene>
    <name evidence="2" type="ORF">IFM46972_10711</name>
</gene>
<dbReference type="Proteomes" id="UP000465221">
    <property type="component" value="Unassembled WGS sequence"/>
</dbReference>
<dbReference type="AlphaFoldDB" id="A0A8H3XQR3"/>
<protein>
    <submittedName>
        <fullName evidence="2">Uncharacterized protein</fullName>
    </submittedName>
</protein>
<proteinExistence type="predicted"/>
<comment type="caution">
    <text evidence="2">The sequence shown here is derived from an EMBL/GenBank/DDBJ whole genome shotgun (WGS) entry which is preliminary data.</text>
</comment>
<feature type="transmembrane region" description="Helical" evidence="1">
    <location>
        <begin position="22"/>
        <end position="45"/>
    </location>
</feature>
<keyword evidence="1" id="KW-1133">Transmembrane helix</keyword>
<keyword evidence="1" id="KW-0812">Transmembrane</keyword>
<keyword evidence="1" id="KW-0472">Membrane</keyword>